<evidence type="ECO:0000313" key="3">
    <source>
        <dbReference type="Proteomes" id="UP000631114"/>
    </source>
</evidence>
<dbReference type="AlphaFoldDB" id="A0A835H0M9"/>
<evidence type="ECO:0000313" key="2">
    <source>
        <dbReference type="EMBL" id="KAF9591031.1"/>
    </source>
</evidence>
<dbReference type="OrthoDB" id="1696308at2759"/>
<feature type="signal peptide" evidence="1">
    <location>
        <begin position="1"/>
        <end position="25"/>
    </location>
</feature>
<keyword evidence="1" id="KW-0732">Signal</keyword>
<dbReference type="PANTHER" id="PTHR36328">
    <property type="entry name" value="TRANSMEMBRANE PROTEIN"/>
    <property type="match status" value="1"/>
</dbReference>
<proteinExistence type="predicted"/>
<organism evidence="2 3">
    <name type="scientific">Coptis chinensis</name>
    <dbReference type="NCBI Taxonomy" id="261450"/>
    <lineage>
        <taxon>Eukaryota</taxon>
        <taxon>Viridiplantae</taxon>
        <taxon>Streptophyta</taxon>
        <taxon>Embryophyta</taxon>
        <taxon>Tracheophyta</taxon>
        <taxon>Spermatophyta</taxon>
        <taxon>Magnoliopsida</taxon>
        <taxon>Ranunculales</taxon>
        <taxon>Ranunculaceae</taxon>
        <taxon>Coptidoideae</taxon>
        <taxon>Coptis</taxon>
    </lineage>
</organism>
<sequence length="75" mass="8111">MEIKFFVATIFIFCLVLSPALPSDAARFNQRELLQRRPICPACLCCPNAKTPVGSCCPCCRGPIQGPIQVSANSP</sequence>
<dbReference type="PANTHER" id="PTHR36328:SF7">
    <property type="entry name" value="TRANSMEMBRANE PROTEIN"/>
    <property type="match status" value="1"/>
</dbReference>
<accession>A0A835H0M9</accession>
<comment type="caution">
    <text evidence="2">The sequence shown here is derived from an EMBL/GenBank/DDBJ whole genome shotgun (WGS) entry which is preliminary data.</text>
</comment>
<reference evidence="2 3" key="1">
    <citation type="submission" date="2020-10" db="EMBL/GenBank/DDBJ databases">
        <title>The Coptis chinensis genome and diversification of protoberbering-type alkaloids.</title>
        <authorList>
            <person name="Wang B."/>
            <person name="Shu S."/>
            <person name="Song C."/>
            <person name="Liu Y."/>
        </authorList>
    </citation>
    <scope>NUCLEOTIDE SEQUENCE [LARGE SCALE GENOMIC DNA]</scope>
    <source>
        <strain evidence="2">HL-2020</strain>
        <tissue evidence="2">Leaf</tissue>
    </source>
</reference>
<gene>
    <name evidence="2" type="ORF">IFM89_001241</name>
</gene>
<protein>
    <submittedName>
        <fullName evidence="2">Uncharacterized protein</fullName>
    </submittedName>
</protein>
<dbReference type="EMBL" id="JADFTS010000008">
    <property type="protein sequence ID" value="KAF9591031.1"/>
    <property type="molecule type" value="Genomic_DNA"/>
</dbReference>
<evidence type="ECO:0000256" key="1">
    <source>
        <dbReference type="SAM" id="SignalP"/>
    </source>
</evidence>
<name>A0A835H0M9_9MAGN</name>
<keyword evidence="3" id="KW-1185">Reference proteome</keyword>
<feature type="chain" id="PRO_5032523949" evidence="1">
    <location>
        <begin position="26"/>
        <end position="75"/>
    </location>
</feature>
<dbReference type="Proteomes" id="UP000631114">
    <property type="component" value="Unassembled WGS sequence"/>
</dbReference>